<dbReference type="InterPro" id="IPR016024">
    <property type="entry name" value="ARM-type_fold"/>
</dbReference>
<evidence type="ECO:0008006" key="4">
    <source>
        <dbReference type="Google" id="ProtNLM"/>
    </source>
</evidence>
<organism evidence="2 3">
    <name type="scientific">Cylindrotheca closterium</name>
    <dbReference type="NCBI Taxonomy" id="2856"/>
    <lineage>
        <taxon>Eukaryota</taxon>
        <taxon>Sar</taxon>
        <taxon>Stramenopiles</taxon>
        <taxon>Ochrophyta</taxon>
        <taxon>Bacillariophyta</taxon>
        <taxon>Bacillariophyceae</taxon>
        <taxon>Bacillariophycidae</taxon>
        <taxon>Bacillariales</taxon>
        <taxon>Bacillariaceae</taxon>
        <taxon>Cylindrotheca</taxon>
    </lineage>
</organism>
<dbReference type="Proteomes" id="UP001295423">
    <property type="component" value="Unassembled WGS sequence"/>
</dbReference>
<feature type="region of interest" description="Disordered" evidence="1">
    <location>
        <begin position="1"/>
        <end position="27"/>
    </location>
</feature>
<evidence type="ECO:0000313" key="3">
    <source>
        <dbReference type="Proteomes" id="UP001295423"/>
    </source>
</evidence>
<evidence type="ECO:0000313" key="2">
    <source>
        <dbReference type="EMBL" id="CAJ1966360.1"/>
    </source>
</evidence>
<dbReference type="SUPFAM" id="SSF48371">
    <property type="entry name" value="ARM repeat"/>
    <property type="match status" value="1"/>
</dbReference>
<proteinExistence type="predicted"/>
<reference evidence="2" key="1">
    <citation type="submission" date="2023-08" db="EMBL/GenBank/DDBJ databases">
        <authorList>
            <person name="Audoor S."/>
            <person name="Bilcke G."/>
        </authorList>
    </citation>
    <scope>NUCLEOTIDE SEQUENCE</scope>
</reference>
<accession>A0AAD2G8M5</accession>
<name>A0AAD2G8M5_9STRA</name>
<comment type="caution">
    <text evidence="2">The sequence shown here is derived from an EMBL/GenBank/DDBJ whole genome shotgun (WGS) entry which is preliminary data.</text>
</comment>
<protein>
    <recommendedName>
        <fullName evidence="4">Pre-rRNA-processing protein Ipi1 N-terminal domain-containing protein</fullName>
    </recommendedName>
</protein>
<dbReference type="PANTHER" id="PTHR16056:SF2">
    <property type="entry name" value="TESTIS-EXPRESSED PROTEIN 10"/>
    <property type="match status" value="1"/>
</dbReference>
<dbReference type="PANTHER" id="PTHR16056">
    <property type="entry name" value="REGULATOR OF MICROTUBULE DYNAMICS PROTEIN"/>
    <property type="match status" value="1"/>
</dbReference>
<sequence length="889" mass="97924">MSSKRKSGGQSQSDFKRLKAKVGKRAPKAANFTDTTFKSASIRMADQHALQQIGTGVASARGRSMVDLSLQLSHHAAAVRLSAVKGLGDITRHESTASLRPHLALLIPCCAKSWVDEDDDTRTAGLTTFGELLRKQSETSIRPFMPLIVAYLTSALHSLDSTMRVDGAKAVHLVCSVHPKLLRPHVAKLLKPFIGLLTDRGKLAAKAEILLGLVSLMKVSKVDASDRQLKRASIESCPHFTFVSGGRSRNAIVVEGRSIRPPVAPLSSIQDILSLDRSRAGRTDGENDDMEVIQELMEKVRNILMEILESETMEVAKTKKSPSPQSKEKLISLVFQAIGLLWKRKTRFYEGQPDNEPPEKLQKLAVQVLSILLDMLPLQRGDFKFVNDSTVESLNSTLCTTVMTIGATVPENICQDSEGKQLKWKSQLSSFLLPHLQRYKSDQDYPTSALNVTCDLLLSSVDSASNSLYDHGSAMLKAINEIFFQDSNAALARSQAGRKVAVTVCDILTSLNYPNLADAPLLMDMTSAMSSFLNFWGADCEFETNVTFDALLGIVRSNGTDSELGNTLRNRMEDLVLTEEKGERPAFEIYTTQSQSKFLALMVMLEKPSASCLKGLAKFCSKSSNDTSTADAIVSSLQAIRRSIPMKNYIQFLLTSIVIPKAKSKRKNQSSDEPFASFLSRMGTMDSGVRRVSVALIECGSKRILQMLLPFLKDLLKPKEELEAADSYLRYRASISLLALILLDIQVTTGETDVPPELNEPLVNALFASIDFISASKNSMGGATKLLSPLIGVCHAEKVLLLSLFDRIVDKVADYKTKQHQLKNIVRLLVDISNDDRITARLDGFDQLRGSVLALKQSVQKNGLQKLEGIDQLQALVDVRTGYKERQRV</sequence>
<dbReference type="InterPro" id="IPR011989">
    <property type="entry name" value="ARM-like"/>
</dbReference>
<gene>
    <name evidence="2" type="ORF">CYCCA115_LOCUS21944</name>
</gene>
<dbReference type="Gene3D" id="1.25.10.10">
    <property type="entry name" value="Leucine-rich Repeat Variant"/>
    <property type="match status" value="1"/>
</dbReference>
<feature type="compositionally biased region" description="Basic residues" evidence="1">
    <location>
        <begin position="18"/>
        <end position="27"/>
    </location>
</feature>
<dbReference type="EMBL" id="CAKOGP040002280">
    <property type="protein sequence ID" value="CAJ1966360.1"/>
    <property type="molecule type" value="Genomic_DNA"/>
</dbReference>
<dbReference type="GO" id="GO:0005634">
    <property type="term" value="C:nucleus"/>
    <property type="evidence" value="ECO:0007669"/>
    <property type="project" value="TreeGrafter"/>
</dbReference>
<keyword evidence="3" id="KW-1185">Reference proteome</keyword>
<evidence type="ECO:0000256" key="1">
    <source>
        <dbReference type="SAM" id="MobiDB-lite"/>
    </source>
</evidence>
<dbReference type="AlphaFoldDB" id="A0AAD2G8M5"/>